<organism evidence="2 3">
    <name type="scientific">Lacihabitans lacunae</name>
    <dbReference type="NCBI Taxonomy" id="1028214"/>
    <lineage>
        <taxon>Bacteria</taxon>
        <taxon>Pseudomonadati</taxon>
        <taxon>Bacteroidota</taxon>
        <taxon>Cytophagia</taxon>
        <taxon>Cytophagales</taxon>
        <taxon>Leadbetterellaceae</taxon>
        <taxon>Lacihabitans</taxon>
    </lineage>
</organism>
<keyword evidence="3" id="KW-1185">Reference proteome</keyword>
<comment type="caution">
    <text evidence="2">The sequence shown here is derived from an EMBL/GenBank/DDBJ whole genome shotgun (WGS) entry which is preliminary data.</text>
</comment>
<feature type="transmembrane region" description="Helical" evidence="1">
    <location>
        <begin position="23"/>
        <end position="41"/>
    </location>
</feature>
<keyword evidence="1" id="KW-1133">Transmembrane helix</keyword>
<dbReference type="Proteomes" id="UP001595616">
    <property type="component" value="Unassembled WGS sequence"/>
</dbReference>
<keyword evidence="1" id="KW-0812">Transmembrane</keyword>
<proteinExistence type="predicted"/>
<evidence type="ECO:0000313" key="3">
    <source>
        <dbReference type="Proteomes" id="UP001595616"/>
    </source>
</evidence>
<dbReference type="EMBL" id="JBHRYQ010000001">
    <property type="protein sequence ID" value="MFC3812939.1"/>
    <property type="molecule type" value="Genomic_DNA"/>
</dbReference>
<evidence type="ECO:0000256" key="1">
    <source>
        <dbReference type="SAM" id="Phobius"/>
    </source>
</evidence>
<keyword evidence="1" id="KW-0472">Membrane</keyword>
<name>A0ABV7Z0G1_9BACT</name>
<reference evidence="3" key="1">
    <citation type="journal article" date="2019" name="Int. J. Syst. Evol. Microbiol.">
        <title>The Global Catalogue of Microorganisms (GCM) 10K type strain sequencing project: providing services to taxonomists for standard genome sequencing and annotation.</title>
        <authorList>
            <consortium name="The Broad Institute Genomics Platform"/>
            <consortium name="The Broad Institute Genome Sequencing Center for Infectious Disease"/>
            <person name="Wu L."/>
            <person name="Ma J."/>
        </authorList>
    </citation>
    <scope>NUCLEOTIDE SEQUENCE [LARGE SCALE GENOMIC DNA]</scope>
    <source>
        <strain evidence="3">CECT 7956</strain>
    </source>
</reference>
<gene>
    <name evidence="2" type="ORF">ACFOOI_19910</name>
</gene>
<evidence type="ECO:0000313" key="2">
    <source>
        <dbReference type="EMBL" id="MFC3812939.1"/>
    </source>
</evidence>
<sequence length="173" mass="20170">MNRNFTIKLYLNFAYTVFERKNVYLLPILICMGMFVSIHTYSQSKPLEGFDVSNKLLNSDGYLKGLLDNRGLQEPIQSSLPSESILYSLPLEKTFDLINRDVFFLATLILFNSTSYQSELFKTYCNGECQLAFPEIKVFQVYHNAKKSEDYFNSIKIRKKEEIKLKYSSIEYG</sequence>
<dbReference type="RefSeq" id="WP_379839845.1">
    <property type="nucleotide sequence ID" value="NZ_JBHRYQ010000001.1"/>
</dbReference>
<accession>A0ABV7Z0G1</accession>
<protein>
    <submittedName>
        <fullName evidence="2">Uncharacterized protein</fullName>
    </submittedName>
</protein>